<keyword evidence="2" id="KW-0645">Protease</keyword>
<dbReference type="PROSITE" id="PS00138">
    <property type="entry name" value="SUBTILASE_SER"/>
    <property type="match status" value="1"/>
</dbReference>
<evidence type="ECO:0000313" key="7">
    <source>
        <dbReference type="EMBL" id="VAW94385.1"/>
    </source>
</evidence>
<organism evidence="7">
    <name type="scientific">hydrothermal vent metagenome</name>
    <dbReference type="NCBI Taxonomy" id="652676"/>
    <lineage>
        <taxon>unclassified sequences</taxon>
        <taxon>metagenomes</taxon>
        <taxon>ecological metagenomes</taxon>
    </lineage>
</organism>
<comment type="similarity">
    <text evidence="1">Belongs to the peptidase S8 family.</text>
</comment>
<dbReference type="PANTHER" id="PTHR43806:SF11">
    <property type="entry name" value="CEREVISIN-RELATED"/>
    <property type="match status" value="1"/>
</dbReference>
<dbReference type="PRINTS" id="PR00723">
    <property type="entry name" value="SUBTILISIN"/>
</dbReference>
<dbReference type="AlphaFoldDB" id="A0A3B0ZLI9"/>
<dbReference type="InterPro" id="IPR015500">
    <property type="entry name" value="Peptidase_S8_subtilisin-rel"/>
</dbReference>
<dbReference type="GO" id="GO:0006508">
    <property type="term" value="P:proteolysis"/>
    <property type="evidence" value="ECO:0007669"/>
    <property type="project" value="UniProtKB-KW"/>
</dbReference>
<keyword evidence="4" id="KW-0720">Serine protease</keyword>
<dbReference type="InterPro" id="IPR000209">
    <property type="entry name" value="Peptidase_S8/S53_dom"/>
</dbReference>
<dbReference type="InterPro" id="IPR036852">
    <property type="entry name" value="Peptidase_S8/S53_dom_sf"/>
</dbReference>
<dbReference type="Pfam" id="PF00082">
    <property type="entry name" value="Peptidase_S8"/>
    <property type="match status" value="1"/>
</dbReference>
<protein>
    <recommendedName>
        <fullName evidence="6">Peptidase S8/S53 domain-containing protein</fullName>
    </recommendedName>
</protein>
<accession>A0A3B0ZLI9</accession>
<proteinExistence type="inferred from homology"/>
<gene>
    <name evidence="7" type="ORF">MNBD_GAMMA21-794</name>
</gene>
<evidence type="ECO:0000256" key="4">
    <source>
        <dbReference type="ARBA" id="ARBA00022825"/>
    </source>
</evidence>
<dbReference type="GO" id="GO:0004252">
    <property type="term" value="F:serine-type endopeptidase activity"/>
    <property type="evidence" value="ECO:0007669"/>
    <property type="project" value="InterPro"/>
</dbReference>
<dbReference type="CDD" id="cd05561">
    <property type="entry name" value="Peptidases_S8_4"/>
    <property type="match status" value="1"/>
</dbReference>
<dbReference type="Gene3D" id="3.40.50.200">
    <property type="entry name" value="Peptidase S8/S53 domain"/>
    <property type="match status" value="1"/>
</dbReference>
<keyword evidence="3" id="KW-0378">Hydrolase</keyword>
<feature type="compositionally biased region" description="Low complexity" evidence="5">
    <location>
        <begin position="144"/>
        <end position="154"/>
    </location>
</feature>
<dbReference type="InterPro" id="IPR050131">
    <property type="entry name" value="Peptidase_S8_subtilisin-like"/>
</dbReference>
<evidence type="ECO:0000256" key="3">
    <source>
        <dbReference type="ARBA" id="ARBA00022801"/>
    </source>
</evidence>
<dbReference type="SUPFAM" id="SSF52743">
    <property type="entry name" value="Subtilisin-like"/>
    <property type="match status" value="1"/>
</dbReference>
<evidence type="ECO:0000256" key="2">
    <source>
        <dbReference type="ARBA" id="ARBA00022670"/>
    </source>
</evidence>
<feature type="domain" description="Peptidase S8/S53" evidence="6">
    <location>
        <begin position="308"/>
        <end position="554"/>
    </location>
</feature>
<dbReference type="PANTHER" id="PTHR43806">
    <property type="entry name" value="PEPTIDASE S8"/>
    <property type="match status" value="1"/>
</dbReference>
<dbReference type="EMBL" id="UOFR01000026">
    <property type="protein sequence ID" value="VAW94385.1"/>
    <property type="molecule type" value="Genomic_DNA"/>
</dbReference>
<evidence type="ECO:0000259" key="6">
    <source>
        <dbReference type="Pfam" id="PF00082"/>
    </source>
</evidence>
<name>A0A3B0ZLI9_9ZZZZ</name>
<reference evidence="7" key="1">
    <citation type="submission" date="2018-06" db="EMBL/GenBank/DDBJ databases">
        <authorList>
            <person name="Zhirakovskaya E."/>
        </authorList>
    </citation>
    <scope>NUCLEOTIDE SEQUENCE</scope>
</reference>
<dbReference type="PROSITE" id="PS51892">
    <property type="entry name" value="SUBTILASE"/>
    <property type="match status" value="1"/>
</dbReference>
<feature type="region of interest" description="Disordered" evidence="5">
    <location>
        <begin position="144"/>
        <end position="166"/>
    </location>
</feature>
<sequence length="562" mass="61242">MLPRNELTVCIRCTRVIGVLLILSLANFTHAAKNISGRSSTLSPEIQSISTQAKKCVKPGDRLNIKGVRLLPAVDVKLVVFIKSAKSLQLPVTTWTMKRVDAKLPLSNLLNPGARYPIVIVRKRDNIVISNRDKFILICRQDSGASSKSSSTRSGHPETSAIPTQPQEFVRAGVDGSLIGSSLPVATYVPDIKQLQDSSYEPGELVVISKDMPSAKRLAELVKEQGYRIKRRRLLTHLGIVISVIAIPDTVTVLDAYKRLQQRDKSLLIDVNHRYNFAGQGKKNSIQDNDSLQVHKSIGWGKVSPDCGEGIKLGVLDSLVDTRHASFREHQIINKLLLPIGVEVADKQHATSIASILAGQVDSPVVGLLPAAKLYVAGVFRYSADDDRVDTTAELMVMGLDWLYGQGVHVINLSIAGPRNLFLEISIQRLVVKKVLIAAAVGNHGLENVSIYPAAIDGVTGVTAIDVRKRIYNKANRGEFVKLAAPGVDIWAARTNGKQAYVSGTSFAVPYVAASLALIRHRERNGSSQQIVRQLINKALDLGDTGKDIIYGWGQLQFQGCS</sequence>
<evidence type="ECO:0000256" key="5">
    <source>
        <dbReference type="SAM" id="MobiDB-lite"/>
    </source>
</evidence>
<dbReference type="InterPro" id="IPR023828">
    <property type="entry name" value="Peptidase_S8_Ser-AS"/>
</dbReference>
<evidence type="ECO:0000256" key="1">
    <source>
        <dbReference type="ARBA" id="ARBA00011073"/>
    </source>
</evidence>